<gene>
    <name evidence="14" type="primary">LOC109000522</name>
</gene>
<feature type="transmembrane region" description="Helical" evidence="12">
    <location>
        <begin position="1340"/>
        <end position="1363"/>
    </location>
</feature>
<feature type="compositionally biased region" description="Basic and acidic residues" evidence="11">
    <location>
        <begin position="204"/>
        <end position="221"/>
    </location>
</feature>
<reference evidence="14" key="1">
    <citation type="submission" date="2025-08" db="UniProtKB">
        <authorList>
            <consortium name="RefSeq"/>
        </authorList>
    </citation>
    <scope>IDENTIFICATION</scope>
    <source>
        <tissue evidence="14">Leaves</tissue>
    </source>
</reference>
<keyword evidence="8 12" id="KW-0472">Membrane</keyword>
<dbReference type="Gramene" id="Jr08_10160_p1">
    <property type="protein sequence ID" value="cds.Jr08_10160_p1"/>
    <property type="gene ID" value="Jr08_10160"/>
</dbReference>
<dbReference type="OrthoDB" id="1703439at2759"/>
<feature type="compositionally biased region" description="Basic residues" evidence="11">
    <location>
        <begin position="1260"/>
        <end position="1269"/>
    </location>
</feature>
<feature type="region of interest" description="Disordered" evidence="11">
    <location>
        <begin position="349"/>
        <end position="403"/>
    </location>
</feature>
<dbReference type="PANTHER" id="PTHR32219:SF3">
    <property type="entry name" value="CALPONIN-LIKE DOMAIN PROTEIN"/>
    <property type="match status" value="1"/>
</dbReference>
<dbReference type="RefSeq" id="XP_018832979.1">
    <property type="nucleotide sequence ID" value="XM_018977434.2"/>
</dbReference>
<evidence type="ECO:0000256" key="12">
    <source>
        <dbReference type="SAM" id="Phobius"/>
    </source>
</evidence>
<comment type="similarity">
    <text evidence="9">Belongs to the plant Proton pump-interactor protein family.</text>
</comment>
<feature type="region of interest" description="Disordered" evidence="11">
    <location>
        <begin position="175"/>
        <end position="223"/>
    </location>
</feature>
<feature type="compositionally biased region" description="Basic and acidic residues" evidence="11">
    <location>
        <begin position="1293"/>
        <end position="1303"/>
    </location>
</feature>
<keyword evidence="3" id="KW-1003">Cell membrane</keyword>
<evidence type="ECO:0000256" key="9">
    <source>
        <dbReference type="ARBA" id="ARBA00038080"/>
    </source>
</evidence>
<dbReference type="FunCoup" id="A0A2I4FMT4">
    <property type="interactions" value="758"/>
</dbReference>
<keyword evidence="7 10" id="KW-0175">Coiled coil</keyword>
<feature type="region of interest" description="Disordered" evidence="11">
    <location>
        <begin position="495"/>
        <end position="518"/>
    </location>
</feature>
<dbReference type="GO" id="GO:0005789">
    <property type="term" value="C:endoplasmic reticulum membrane"/>
    <property type="evidence" value="ECO:0007669"/>
    <property type="project" value="UniProtKB-SubCell"/>
</dbReference>
<evidence type="ECO:0000313" key="13">
    <source>
        <dbReference type="Proteomes" id="UP000235220"/>
    </source>
</evidence>
<feature type="compositionally biased region" description="Polar residues" evidence="11">
    <location>
        <begin position="181"/>
        <end position="190"/>
    </location>
</feature>
<dbReference type="KEGG" id="jre:109000522"/>
<feature type="compositionally biased region" description="Polar residues" evidence="11">
    <location>
        <begin position="349"/>
        <end position="361"/>
    </location>
</feature>
<proteinExistence type="inferred from homology"/>
<evidence type="ECO:0000313" key="14">
    <source>
        <dbReference type="RefSeq" id="XP_018832979.1"/>
    </source>
</evidence>
<evidence type="ECO:0000256" key="4">
    <source>
        <dbReference type="ARBA" id="ARBA00022692"/>
    </source>
</evidence>
<accession>A0A2I4FMT4</accession>
<keyword evidence="5" id="KW-0256">Endoplasmic reticulum</keyword>
<feature type="compositionally biased region" description="Basic and acidic residues" evidence="11">
    <location>
        <begin position="1246"/>
        <end position="1259"/>
    </location>
</feature>
<dbReference type="PANTHER" id="PTHR32219">
    <property type="entry name" value="RNA-BINDING PROTEIN YLMH-RELATED"/>
    <property type="match status" value="1"/>
</dbReference>
<protein>
    <submittedName>
        <fullName evidence="14">Calponin homology domain-containing protein DDB_G0272472-like</fullName>
    </submittedName>
</protein>
<evidence type="ECO:0000256" key="5">
    <source>
        <dbReference type="ARBA" id="ARBA00022824"/>
    </source>
</evidence>
<feature type="region of interest" description="Disordered" evidence="11">
    <location>
        <begin position="1159"/>
        <end position="1202"/>
    </location>
</feature>
<keyword evidence="4 12" id="KW-0812">Transmembrane</keyword>
<evidence type="ECO:0000256" key="2">
    <source>
        <dbReference type="ARBA" id="ARBA00004389"/>
    </source>
</evidence>
<sequence length="1372" mass="150976">MTADVDVCAVGDVPKGDVEEKGSYQDLRRENNGVVIISGSNTGKEDVDGSYVFVGGSDSVSNDHVEPTDLNGVAEVVVVENGECNENNGGGGGLEGSECEMKVGQVRGSNGAEEENGPEAVGEFEPQAHPQPQQLEVEEQIKVEESSEDARQIKRSLPVVPDAAESELCKSSMQVHDGGAQDSNLGSTAESELREIAGEEEDTKPDLSTESKENHKSRDIISMDVQNDFVQEKEATELETNEAPLEDAAQENLVVDMAHSSPSPVAERELETEVSNTGTVAVENEDDSPINLTQDNSLKSLGANQITAEQNGSSENAESLSSTPFGCGNVVANEITLELDSGEHELDLEQNSNTEVVSNENGDCLPTDPDQDIISENSVNNESAGAIQSTAEQNGSSQDAESLPFPPFVCANEVSVEADSGKHEAGLEQSSKTKVIPNQNGNCLPTNHVQAIISEISVHNDLVGTIRSTPEQNGSFRNVDCLHSPVVCGSVLESGESLPTSSNNDTAAKENIENGPAANEIPVEADSGELEVDVQQSSNMEVVSIENGVCIPADDQNGISEISVNNDSVGAIQNTPEQNGSSQDVDCLLSPSMSGNKLLESFPTSPNNDTVVKEDTNNGAENGPDYNISSCHAADDAKLETETGSVAIDSEEKVTDFAADAPKKGPEVSNLAVDCADGQPHPVAATDVQCHVNGFVENDLSVKSETEVESTLTLSSRDMPCDDDDDDDIKSESKVVVGSANLIESALNCDLDVDGGDQFTGIDSGSKPSYQGAEVVSGINCDETSTPSPEGSTDAFEGQNAEVVKRPFYYLIRLPRYDDENLREQTTHAQLQVDEKTRNRDAIQAEIRMKRVTLKEYGDNLEATLLEEEAARHLLKSKRKEMDSAQSVINRLKNVIAVKDIDGRIHNMEHAMQHETLPMTEEKQFIREIKQLKQHRAQLSSNISQQDDVQEALDQKEKTEALLKLLRKELDILRDNVLKAEAVTKTAKKKYNGESEKLKELHAQFTAADAIRQEAYAHLQSLKKQFHEKNKHFWKYKDDINAAADLASKVKKEELQRFCVNQVEKVMELWNKNNEFRKEYIRCNTRSTLRRLRTLDGRSLGPDEEPPLIPNVVYERMHKALPPQSAAEQGKQIVQLETEKVKEKPLTVAVEQKKQTTKSKIPVKPLGNGLATVSGRKEIEEAREEEPKQTKEEEELARKMEQLRREEEAAKLREQHLLEEKAKAKEALERKKRTAEKAQAKAMFRVQREAEEKEKEREKRARKKERKKAAAVEATDGDTKKEASPSSETPTESLKESETREKPITITKRSKKPSQFSKQSKAKSIPPPLRNRNKRRMQPWMWVLLTALIVFALFLVGNCSFSFDFGRQRFRF</sequence>
<dbReference type="STRING" id="51240.A0A2I4FMT4"/>
<keyword evidence="6 12" id="KW-1133">Transmembrane helix</keyword>
<evidence type="ECO:0000256" key="6">
    <source>
        <dbReference type="ARBA" id="ARBA00022989"/>
    </source>
</evidence>
<evidence type="ECO:0000256" key="10">
    <source>
        <dbReference type="SAM" id="Coils"/>
    </source>
</evidence>
<name>A0A2I4FMT4_JUGRE</name>
<evidence type="ECO:0000256" key="1">
    <source>
        <dbReference type="ARBA" id="ARBA00004162"/>
    </source>
</evidence>
<feature type="compositionally biased region" description="Polar residues" evidence="11">
    <location>
        <begin position="374"/>
        <end position="400"/>
    </location>
</feature>
<evidence type="ECO:0000256" key="11">
    <source>
        <dbReference type="SAM" id="MobiDB-lite"/>
    </source>
</evidence>
<feature type="compositionally biased region" description="Basic and acidic residues" evidence="11">
    <location>
        <begin position="1225"/>
        <end position="1239"/>
    </location>
</feature>
<evidence type="ECO:0000256" key="7">
    <source>
        <dbReference type="ARBA" id="ARBA00023054"/>
    </source>
</evidence>
<feature type="compositionally biased region" description="Low complexity" evidence="11">
    <location>
        <begin position="1313"/>
        <end position="1324"/>
    </location>
</feature>
<dbReference type="InterPro" id="IPR055282">
    <property type="entry name" value="PPI1-4"/>
</dbReference>
<feature type="region of interest" description="Disordered" evidence="11">
    <location>
        <begin position="1225"/>
        <end position="1332"/>
    </location>
</feature>
<feature type="region of interest" description="Disordered" evidence="11">
    <location>
        <begin position="106"/>
        <end position="132"/>
    </location>
</feature>
<evidence type="ECO:0000256" key="3">
    <source>
        <dbReference type="ARBA" id="ARBA00022475"/>
    </source>
</evidence>
<feature type="compositionally biased region" description="Polar residues" evidence="11">
    <location>
        <begin position="497"/>
        <end position="506"/>
    </location>
</feature>
<feature type="region of interest" description="Disordered" evidence="11">
    <location>
        <begin position="260"/>
        <end position="290"/>
    </location>
</feature>
<feature type="coiled-coil region" evidence="10">
    <location>
        <begin position="922"/>
        <end position="983"/>
    </location>
</feature>
<organism evidence="13 14">
    <name type="scientific">Juglans regia</name>
    <name type="common">English walnut</name>
    <dbReference type="NCBI Taxonomy" id="51240"/>
    <lineage>
        <taxon>Eukaryota</taxon>
        <taxon>Viridiplantae</taxon>
        <taxon>Streptophyta</taxon>
        <taxon>Embryophyta</taxon>
        <taxon>Tracheophyta</taxon>
        <taxon>Spermatophyta</taxon>
        <taxon>Magnoliopsida</taxon>
        <taxon>eudicotyledons</taxon>
        <taxon>Gunneridae</taxon>
        <taxon>Pentapetalae</taxon>
        <taxon>rosids</taxon>
        <taxon>fabids</taxon>
        <taxon>Fagales</taxon>
        <taxon>Juglandaceae</taxon>
        <taxon>Juglans</taxon>
    </lineage>
</organism>
<feature type="compositionally biased region" description="Basic and acidic residues" evidence="11">
    <location>
        <begin position="1175"/>
        <end position="1202"/>
    </location>
</feature>
<evidence type="ECO:0000256" key="8">
    <source>
        <dbReference type="ARBA" id="ARBA00023136"/>
    </source>
</evidence>
<comment type="subcellular location">
    <subcellularLocation>
        <location evidence="1">Cell membrane</location>
        <topology evidence="1">Single-pass membrane protein</topology>
    </subcellularLocation>
    <subcellularLocation>
        <location evidence="2">Endoplasmic reticulum membrane</location>
        <topology evidence="2">Single-pass membrane protein</topology>
    </subcellularLocation>
</comment>
<keyword evidence="13" id="KW-1185">Reference proteome</keyword>
<dbReference type="Proteomes" id="UP000235220">
    <property type="component" value="Chromosome 8"/>
</dbReference>
<dbReference type="GO" id="GO:0005886">
    <property type="term" value="C:plasma membrane"/>
    <property type="evidence" value="ECO:0007669"/>
    <property type="project" value="UniProtKB-SubCell"/>
</dbReference>
<dbReference type="GeneID" id="109000522"/>